<evidence type="ECO:0000313" key="7">
    <source>
        <dbReference type="Proteomes" id="UP001177003"/>
    </source>
</evidence>
<dbReference type="GO" id="GO:0008270">
    <property type="term" value="F:zinc ion binding"/>
    <property type="evidence" value="ECO:0007669"/>
    <property type="project" value="UniProtKB-KW"/>
</dbReference>
<keyword evidence="3" id="KW-0862">Zinc</keyword>
<proteinExistence type="predicted"/>
<keyword evidence="1" id="KW-0479">Metal-binding</keyword>
<protein>
    <submittedName>
        <fullName evidence="6">Uncharacterized protein</fullName>
    </submittedName>
</protein>
<dbReference type="PANTHER" id="PTHR42647:SF50">
    <property type="entry name" value="BOI-RELATED E3 UBIQUITIN-PROTEIN LIGASE 1-LIKE ISOFORM X1"/>
    <property type="match status" value="1"/>
</dbReference>
<dbReference type="Proteomes" id="UP001177003">
    <property type="component" value="Chromosome 4"/>
</dbReference>
<keyword evidence="4" id="KW-0175">Coiled coil</keyword>
<evidence type="ECO:0000256" key="4">
    <source>
        <dbReference type="SAM" id="Coils"/>
    </source>
</evidence>
<name>A0AA36E2D3_LACSI</name>
<feature type="compositionally biased region" description="Basic and acidic residues" evidence="5">
    <location>
        <begin position="28"/>
        <end position="44"/>
    </location>
</feature>
<reference evidence="6" key="1">
    <citation type="submission" date="2023-04" db="EMBL/GenBank/DDBJ databases">
        <authorList>
            <person name="Vijverberg K."/>
            <person name="Xiong W."/>
            <person name="Schranz E."/>
        </authorList>
    </citation>
    <scope>NUCLEOTIDE SEQUENCE</scope>
</reference>
<feature type="region of interest" description="Disordered" evidence="5">
    <location>
        <begin position="28"/>
        <end position="50"/>
    </location>
</feature>
<evidence type="ECO:0000256" key="2">
    <source>
        <dbReference type="ARBA" id="ARBA00022771"/>
    </source>
</evidence>
<evidence type="ECO:0000256" key="1">
    <source>
        <dbReference type="ARBA" id="ARBA00022723"/>
    </source>
</evidence>
<evidence type="ECO:0000256" key="3">
    <source>
        <dbReference type="ARBA" id="ARBA00022833"/>
    </source>
</evidence>
<dbReference type="PANTHER" id="PTHR42647">
    <property type="entry name" value="SBP (S-RIBONUCLEASE BINDING PROTEIN) FAMILY PROTEIN"/>
    <property type="match status" value="1"/>
</dbReference>
<organism evidence="6 7">
    <name type="scientific">Lactuca saligna</name>
    <name type="common">Willowleaf lettuce</name>
    <dbReference type="NCBI Taxonomy" id="75948"/>
    <lineage>
        <taxon>Eukaryota</taxon>
        <taxon>Viridiplantae</taxon>
        <taxon>Streptophyta</taxon>
        <taxon>Embryophyta</taxon>
        <taxon>Tracheophyta</taxon>
        <taxon>Spermatophyta</taxon>
        <taxon>Magnoliopsida</taxon>
        <taxon>eudicotyledons</taxon>
        <taxon>Gunneridae</taxon>
        <taxon>Pentapetalae</taxon>
        <taxon>asterids</taxon>
        <taxon>campanulids</taxon>
        <taxon>Asterales</taxon>
        <taxon>Asteraceae</taxon>
        <taxon>Cichorioideae</taxon>
        <taxon>Cichorieae</taxon>
        <taxon>Lactucinae</taxon>
        <taxon>Lactuca</taxon>
    </lineage>
</organism>
<keyword evidence="2" id="KW-0863">Zinc-finger</keyword>
<dbReference type="EMBL" id="OX465080">
    <property type="protein sequence ID" value="CAI9280391.1"/>
    <property type="molecule type" value="Genomic_DNA"/>
</dbReference>
<gene>
    <name evidence="6" type="ORF">LSALG_LOCUS20139</name>
</gene>
<feature type="coiled-coil region" evidence="4">
    <location>
        <begin position="372"/>
        <end position="406"/>
    </location>
</feature>
<sequence length="491" mass="56389">MNAYDIDYDLIFGILDRVIDAENHADDNHIPEASRHSDDSTFIREEEDTNSTSTLRVNVERVSISIDDQVEGRHYIILIKIQMLRGIIPHVGNRIEEKTKIYWWENENKAATRENNGRILQQVLSFYINNNTTTTTTTTTNGILFITIPLPIIIINPFFTHYYLYLLHHQPHLAFIILTHSLRISLQVPSVRSNSNMFGGHSGYPTFPEEHRSHTQFDMTALPQLQLFGKFPVGCTLDNINFVGNDHATAAASGRGIKRAREQKLHISLNNNFFCQDDAGLMNPNHNHNHPVSTGLKLSYEEDERNSSVTSISENFKALQPLSHSLTGNIKLEMDRQKQLLNHYLKLQEENMVKGIRELNEKHTVSLLKTLEKEVSKKLSEKEIEIENMNRKNMELGLKIKQASMEAQSWHYRAKYNESVVNALKNNLQQVMMTQSQKPVQWKEGYGDSEVDDAASYTNVNLKCDDMKAFNCRACKGREVMRTESLHVFMS</sequence>
<dbReference type="GO" id="GO:0004842">
    <property type="term" value="F:ubiquitin-protein transferase activity"/>
    <property type="evidence" value="ECO:0007669"/>
    <property type="project" value="TreeGrafter"/>
</dbReference>
<evidence type="ECO:0000313" key="6">
    <source>
        <dbReference type="EMBL" id="CAI9280391.1"/>
    </source>
</evidence>
<dbReference type="AlphaFoldDB" id="A0AA36E2D3"/>
<accession>A0AA36E2D3</accession>
<evidence type="ECO:0000256" key="5">
    <source>
        <dbReference type="SAM" id="MobiDB-lite"/>
    </source>
</evidence>
<keyword evidence="7" id="KW-1185">Reference proteome</keyword>